<dbReference type="GeneID" id="14883586"/>
<evidence type="ECO:0000256" key="1">
    <source>
        <dbReference type="ARBA" id="ARBA00004141"/>
    </source>
</evidence>
<feature type="transmembrane region" description="Helical" evidence="11">
    <location>
        <begin position="56"/>
        <end position="77"/>
    </location>
</feature>
<proteinExistence type="predicted"/>
<dbReference type="PANTHER" id="PTHR10027">
    <property type="entry name" value="CALCIUM-ACTIVATED POTASSIUM CHANNEL ALPHA CHAIN"/>
    <property type="match status" value="1"/>
</dbReference>
<dbReference type="InterPro" id="IPR013099">
    <property type="entry name" value="K_chnl_dom"/>
</dbReference>
<evidence type="ECO:0000256" key="8">
    <source>
        <dbReference type="ARBA" id="ARBA00023065"/>
    </source>
</evidence>
<dbReference type="Proteomes" id="UP000014680">
    <property type="component" value="Unassembled WGS sequence"/>
</dbReference>
<keyword evidence="5" id="KW-0631">Potassium channel</keyword>
<feature type="domain" description="Potassium channel" evidence="12">
    <location>
        <begin position="201"/>
        <end position="278"/>
    </location>
</feature>
<keyword evidence="14" id="KW-1185">Reference proteome</keyword>
<keyword evidence="10" id="KW-0407">Ion channel</keyword>
<protein>
    <recommendedName>
        <fullName evidence="12">Potassium channel domain-containing protein</fullName>
    </recommendedName>
</protein>
<dbReference type="Pfam" id="PF07885">
    <property type="entry name" value="Ion_trans_2"/>
    <property type="match status" value="1"/>
</dbReference>
<keyword evidence="7 11" id="KW-1133">Transmembrane helix</keyword>
<evidence type="ECO:0000256" key="2">
    <source>
        <dbReference type="ARBA" id="ARBA00022448"/>
    </source>
</evidence>
<reference evidence="13 14" key="1">
    <citation type="submission" date="2012-10" db="EMBL/GenBank/DDBJ databases">
        <authorList>
            <person name="Zafar N."/>
            <person name="Inman J."/>
            <person name="Hall N."/>
            <person name="Lorenzi H."/>
            <person name="Caler E."/>
        </authorList>
    </citation>
    <scope>NUCLEOTIDE SEQUENCE [LARGE SCALE GENOMIC DNA]</scope>
    <source>
        <strain evidence="13 14">IP1</strain>
    </source>
</reference>
<feature type="transmembrane region" description="Helical" evidence="11">
    <location>
        <begin position="225"/>
        <end position="243"/>
    </location>
</feature>
<dbReference type="KEGG" id="eiv:EIN_172370"/>
<dbReference type="PANTHER" id="PTHR10027:SF10">
    <property type="entry name" value="SLOWPOKE 2, ISOFORM D"/>
    <property type="match status" value="1"/>
</dbReference>
<keyword evidence="8" id="KW-0406">Ion transport</keyword>
<keyword evidence="2" id="KW-0813">Transport</keyword>
<keyword evidence="6" id="KW-0630">Potassium</keyword>
<feature type="transmembrane region" description="Helical" evidence="11">
    <location>
        <begin position="161"/>
        <end position="181"/>
    </location>
</feature>
<dbReference type="OrthoDB" id="257992at2759"/>
<evidence type="ECO:0000256" key="9">
    <source>
        <dbReference type="ARBA" id="ARBA00023136"/>
    </source>
</evidence>
<evidence type="ECO:0000256" key="5">
    <source>
        <dbReference type="ARBA" id="ARBA00022826"/>
    </source>
</evidence>
<evidence type="ECO:0000256" key="7">
    <source>
        <dbReference type="ARBA" id="ARBA00022989"/>
    </source>
</evidence>
<evidence type="ECO:0000256" key="4">
    <source>
        <dbReference type="ARBA" id="ARBA00022692"/>
    </source>
</evidence>
<evidence type="ECO:0000256" key="6">
    <source>
        <dbReference type="ARBA" id="ARBA00022958"/>
    </source>
</evidence>
<dbReference type="GO" id="GO:0005267">
    <property type="term" value="F:potassium channel activity"/>
    <property type="evidence" value="ECO:0007669"/>
    <property type="project" value="UniProtKB-KW"/>
</dbReference>
<accession>A0A0A1TVU8</accession>
<dbReference type="EMBL" id="KB207112">
    <property type="protein sequence ID" value="ELP84612.1"/>
    <property type="molecule type" value="Genomic_DNA"/>
</dbReference>
<comment type="subcellular location">
    <subcellularLocation>
        <location evidence="1">Membrane</location>
        <topology evidence="1">Multi-pass membrane protein</topology>
    </subcellularLocation>
</comment>
<evidence type="ECO:0000259" key="12">
    <source>
        <dbReference type="Pfam" id="PF07885"/>
    </source>
</evidence>
<sequence length="839" mass="97941">MDSKERQIVCGAKGGETDKDFDEFKRDHQERVFSLQMKKNKREKVVETINWLRKSYITGVVIVIDIIMNLILCGFSIIDTYMDKTTQTIKLLMFTELIVNCYLLLSWVYEFIVSLHIKRFMLPISFITLIVTFIPLVYYLITGDTMFKNWKNHSHVYSLCFIRIIYVDYLVSEALCYFWIGENNRLFNLADKLVSTFVSLISMLYFSSSVFHFLEGYNEDSPYHYFHNCFYYCVVTISTVGYGDMTPQTWYGRLFCALYILSFLIYFPLKLGQIFTALNERGQSKLFYANNHVMYTGDPMLLSLFPKKVKSDFVALLPKTEVTMMSKRKYERYYYCGDALNEDDLKQSNTKKAKRVILTTFGGDKRTFLRMESIKKQCTGKIFCLLENDTLQETFESYGVECISKQDYLMTLVNEILCGGIMKILGNLFSVKTRKNEIQIIRSLKVPNTFVGKNVSLLTMEMLREMNVVVVGIKKREKILYFGSNEKIEDEDLLFVLSRYKEYLTLKTQIKSTQEVVSDELELIETSDAKRMTQENENKQRKVKKMKEVVIQKYDGCNHYVFVGYFEGCSYLIQRIREVIEDDIVIVIGDERELKNEWKELSAITKLYVIEGDLNLKNLYYRANVKRAECVTILPNTRKGDDCDVVVNAKKVRGVINEIEIESLEIQKDVRMVCYLDNLDNARYVEHFSSVFCMKNIAEMICNMSEYDHNEEVWKDINGITKEFRLEKYKVPTRMVGSSLYQVFEFLMDRDTKCLGIVKERYGKIEMITKSSYELEENDELCCIAKKENQRLLDKSVSFSGIALHSLGKMSHIQHAIKIGQDTTVTPSLQTTKNTSMLK</sequence>
<dbReference type="Gene3D" id="1.10.287.70">
    <property type="match status" value="1"/>
</dbReference>
<evidence type="ECO:0000313" key="13">
    <source>
        <dbReference type="EMBL" id="ELP84612.1"/>
    </source>
</evidence>
<feature type="transmembrane region" description="Helical" evidence="11">
    <location>
        <begin position="89"/>
        <end position="108"/>
    </location>
</feature>
<keyword evidence="3" id="KW-0633">Potassium transport</keyword>
<evidence type="ECO:0000313" key="14">
    <source>
        <dbReference type="Proteomes" id="UP000014680"/>
    </source>
</evidence>
<evidence type="ECO:0000256" key="10">
    <source>
        <dbReference type="ARBA" id="ARBA00023303"/>
    </source>
</evidence>
<dbReference type="VEuPathDB" id="AmoebaDB:EIN_172370"/>
<evidence type="ECO:0000256" key="3">
    <source>
        <dbReference type="ARBA" id="ARBA00022538"/>
    </source>
</evidence>
<dbReference type="Gene3D" id="3.40.50.720">
    <property type="entry name" value="NAD(P)-binding Rossmann-like Domain"/>
    <property type="match status" value="2"/>
</dbReference>
<dbReference type="SUPFAM" id="SSF81324">
    <property type="entry name" value="Voltage-gated potassium channels"/>
    <property type="match status" value="1"/>
</dbReference>
<evidence type="ECO:0000256" key="11">
    <source>
        <dbReference type="SAM" id="Phobius"/>
    </source>
</evidence>
<dbReference type="RefSeq" id="XP_004183958.1">
    <property type="nucleotide sequence ID" value="XM_004183910.1"/>
</dbReference>
<organism evidence="13 14">
    <name type="scientific">Entamoeba invadens IP1</name>
    <dbReference type="NCBI Taxonomy" id="370355"/>
    <lineage>
        <taxon>Eukaryota</taxon>
        <taxon>Amoebozoa</taxon>
        <taxon>Evosea</taxon>
        <taxon>Archamoebae</taxon>
        <taxon>Mastigamoebida</taxon>
        <taxon>Entamoebidae</taxon>
        <taxon>Entamoeba</taxon>
    </lineage>
</organism>
<feature type="transmembrane region" description="Helical" evidence="11">
    <location>
        <begin position="250"/>
        <end position="269"/>
    </location>
</feature>
<gene>
    <name evidence="13" type="ORF">EIN_172370</name>
</gene>
<dbReference type="InterPro" id="IPR047871">
    <property type="entry name" value="K_chnl_Slo-like"/>
</dbReference>
<keyword evidence="9 11" id="KW-0472">Membrane</keyword>
<dbReference type="GO" id="GO:0016020">
    <property type="term" value="C:membrane"/>
    <property type="evidence" value="ECO:0007669"/>
    <property type="project" value="UniProtKB-SubCell"/>
</dbReference>
<keyword evidence="4 11" id="KW-0812">Transmembrane</keyword>
<feature type="transmembrane region" description="Helical" evidence="11">
    <location>
        <begin position="120"/>
        <end position="141"/>
    </location>
</feature>
<dbReference type="AlphaFoldDB" id="A0A0A1TVU8"/>
<name>A0A0A1TVU8_ENTIV</name>
<feature type="transmembrane region" description="Helical" evidence="11">
    <location>
        <begin position="193"/>
        <end position="213"/>
    </location>
</feature>